<comment type="caution">
    <text evidence="13">Lacks conserved residue(s) required for the propagation of feature annotation.</text>
</comment>
<dbReference type="CDD" id="cd01335">
    <property type="entry name" value="Radical_SAM"/>
    <property type="match status" value="1"/>
</dbReference>
<keyword evidence="4 13" id="KW-0004">4Fe-4S</keyword>
<evidence type="ECO:0000256" key="9">
    <source>
        <dbReference type="ARBA" id="ARBA00022756"/>
    </source>
</evidence>
<dbReference type="Proteomes" id="UP000041394">
    <property type="component" value="Unassembled WGS sequence"/>
</dbReference>
<dbReference type="PANTHER" id="PTHR22976:SF2">
    <property type="entry name" value="BIOTIN SYNTHASE, MITOCHONDRIAL"/>
    <property type="match status" value="1"/>
</dbReference>
<dbReference type="GO" id="GO:0009102">
    <property type="term" value="P:biotin biosynthetic process"/>
    <property type="evidence" value="ECO:0007669"/>
    <property type="project" value="UniProtKB-UniRule"/>
</dbReference>
<evidence type="ECO:0000313" key="18">
    <source>
        <dbReference type="EMBL" id="CRF44662.1"/>
    </source>
</evidence>
<evidence type="ECO:0000256" key="7">
    <source>
        <dbReference type="ARBA" id="ARBA00022714"/>
    </source>
</evidence>
<protein>
    <recommendedName>
        <fullName evidence="3 13">Biotin synthase</fullName>
        <ecNumber evidence="3 13">2.8.1.6</ecNumber>
    </recommendedName>
</protein>
<feature type="binding site" evidence="13 14">
    <location>
        <position position="24"/>
    </location>
    <ligand>
        <name>[4Fe-4S] cluster</name>
        <dbReference type="ChEBI" id="CHEBI:49883"/>
        <note>4Fe-4S-S-AdoMet</note>
    </ligand>
</feature>
<dbReference type="SFLD" id="SFLDG01060">
    <property type="entry name" value="BATS_domain_containing"/>
    <property type="match status" value="1"/>
</dbReference>
<dbReference type="NCBIfam" id="NF006308">
    <property type="entry name" value="PRK08508.1"/>
    <property type="match status" value="1"/>
</dbReference>
<comment type="similarity">
    <text evidence="2 13">Belongs to the radical SAM superfamily. Biotin synthase family.</text>
</comment>
<evidence type="ECO:0000313" key="21">
    <source>
        <dbReference type="Proteomes" id="UP000045175"/>
    </source>
</evidence>
<organism evidence="18 20">
    <name type="scientific">Helicobacter ailurogastricus</name>
    <dbReference type="NCBI Taxonomy" id="1578720"/>
    <lineage>
        <taxon>Bacteria</taxon>
        <taxon>Pseudomonadati</taxon>
        <taxon>Campylobacterota</taxon>
        <taxon>Epsilonproteobacteria</taxon>
        <taxon>Campylobacterales</taxon>
        <taxon>Helicobacteraceae</taxon>
        <taxon>Helicobacter</taxon>
    </lineage>
</organism>
<dbReference type="SFLD" id="SFLDS00029">
    <property type="entry name" value="Radical_SAM"/>
    <property type="match status" value="1"/>
</dbReference>
<dbReference type="EMBL" id="CDML01000001">
    <property type="protein sequence ID" value="CRF40330.1"/>
    <property type="molecule type" value="Genomic_DNA"/>
</dbReference>
<gene>
    <name evidence="13" type="primary">bioB</name>
    <name evidence="16" type="ORF">HAL011_00820</name>
    <name evidence="17" type="ORF">HAL013_05710</name>
    <name evidence="18" type="ORF">HAL09_12590</name>
</gene>
<dbReference type="SUPFAM" id="SSF102114">
    <property type="entry name" value="Radical SAM enzymes"/>
    <property type="match status" value="1"/>
</dbReference>
<reference evidence="20 21" key="2">
    <citation type="submission" date="2014-12" db="EMBL/GenBank/DDBJ databases">
        <authorList>
            <person name="Jaenicke S."/>
        </authorList>
    </citation>
    <scope>NUCLEOTIDE SEQUENCE [LARGE SCALE GENOMIC DNA]</scope>
</reference>
<dbReference type="SMART" id="SM00729">
    <property type="entry name" value="Elp3"/>
    <property type="match status" value="1"/>
</dbReference>
<evidence type="ECO:0000256" key="11">
    <source>
        <dbReference type="ARBA" id="ARBA00023014"/>
    </source>
</evidence>
<name>A0A0K2XDP6_9HELI</name>
<dbReference type="PROSITE" id="PS51918">
    <property type="entry name" value="RADICAL_SAM"/>
    <property type="match status" value="1"/>
</dbReference>
<dbReference type="InterPro" id="IPR010722">
    <property type="entry name" value="BATS_dom"/>
</dbReference>
<dbReference type="PIRSF" id="PIRSF001619">
    <property type="entry name" value="Biotin_synth"/>
    <property type="match status" value="1"/>
</dbReference>
<evidence type="ECO:0000256" key="13">
    <source>
        <dbReference type="HAMAP-Rule" id="MF_01694"/>
    </source>
</evidence>
<evidence type="ECO:0000256" key="12">
    <source>
        <dbReference type="ARBA" id="ARBA00051157"/>
    </source>
</evidence>
<dbReference type="EMBL" id="CDMH01000025">
    <property type="protein sequence ID" value="CRF42397.1"/>
    <property type="molecule type" value="Genomic_DNA"/>
</dbReference>
<dbReference type="InterPro" id="IPR058240">
    <property type="entry name" value="rSAM_sf"/>
</dbReference>
<dbReference type="NCBIfam" id="TIGR00433">
    <property type="entry name" value="bioB"/>
    <property type="match status" value="1"/>
</dbReference>
<comment type="cofactor">
    <cofactor evidence="13">
        <name>[2Fe-2S] cluster</name>
        <dbReference type="ChEBI" id="CHEBI:190135"/>
    </cofactor>
    <text evidence="13">Binds 1 [2Fe-2S] cluster. The cluster is coordinated with 3 cysteines and 1 arginine.</text>
</comment>
<dbReference type="InterPro" id="IPR013785">
    <property type="entry name" value="Aldolase_TIM"/>
</dbReference>
<comment type="subunit">
    <text evidence="13">Homodimer.</text>
</comment>
<evidence type="ECO:0000256" key="4">
    <source>
        <dbReference type="ARBA" id="ARBA00022485"/>
    </source>
</evidence>
<comment type="function">
    <text evidence="13">Catalyzes the conversion of dethiobiotin (DTB) to biotin by the insertion of a sulfur atom into dethiobiotin via a radical-based mechanism.</text>
</comment>
<dbReference type="InterPro" id="IPR002684">
    <property type="entry name" value="Biotin_synth/BioAB"/>
</dbReference>
<evidence type="ECO:0000256" key="14">
    <source>
        <dbReference type="PIRSR" id="PIRSR001619-1"/>
    </source>
</evidence>
<keyword evidence="11 13" id="KW-0411">Iron-sulfur</keyword>
<dbReference type="Proteomes" id="UP000038622">
    <property type="component" value="Unassembled WGS sequence"/>
</dbReference>
<keyword evidence="10 13" id="KW-0408">Iron</keyword>
<feature type="binding site" evidence="13 14">
    <location>
        <position position="154"/>
    </location>
    <ligand>
        <name>[2Fe-2S] cluster</name>
        <dbReference type="ChEBI" id="CHEBI:190135"/>
    </ligand>
</feature>
<evidence type="ECO:0000256" key="6">
    <source>
        <dbReference type="ARBA" id="ARBA00022691"/>
    </source>
</evidence>
<dbReference type="AlphaFoldDB" id="A0A0K2XDP6"/>
<comment type="cofactor">
    <cofactor evidence="13 14">
        <name>[4Fe-4S] cluster</name>
        <dbReference type="ChEBI" id="CHEBI:49883"/>
    </cofactor>
    <text evidence="13 14">Binds 1 [4Fe-4S] cluster. The cluster is coordinated with 3 cysteines and an exchangeable S-adenosyl-L-methionine.</text>
</comment>
<evidence type="ECO:0000256" key="2">
    <source>
        <dbReference type="ARBA" id="ARBA00010765"/>
    </source>
</evidence>
<keyword evidence="19" id="KW-1185">Reference proteome</keyword>
<dbReference type="PANTHER" id="PTHR22976">
    <property type="entry name" value="BIOTIN SYNTHASE"/>
    <property type="match status" value="1"/>
</dbReference>
<comment type="catalytic activity">
    <reaction evidence="12 13">
        <text>(4R,5S)-dethiobiotin + (sulfur carrier)-SH + 2 reduced [2Fe-2S]-[ferredoxin] + 2 S-adenosyl-L-methionine = (sulfur carrier)-H + biotin + 2 5'-deoxyadenosine + 2 L-methionine + 2 oxidized [2Fe-2S]-[ferredoxin]</text>
        <dbReference type="Rhea" id="RHEA:22060"/>
        <dbReference type="Rhea" id="RHEA-COMP:10000"/>
        <dbReference type="Rhea" id="RHEA-COMP:10001"/>
        <dbReference type="Rhea" id="RHEA-COMP:14737"/>
        <dbReference type="Rhea" id="RHEA-COMP:14739"/>
        <dbReference type="ChEBI" id="CHEBI:17319"/>
        <dbReference type="ChEBI" id="CHEBI:29917"/>
        <dbReference type="ChEBI" id="CHEBI:33737"/>
        <dbReference type="ChEBI" id="CHEBI:33738"/>
        <dbReference type="ChEBI" id="CHEBI:57586"/>
        <dbReference type="ChEBI" id="CHEBI:57844"/>
        <dbReference type="ChEBI" id="CHEBI:59789"/>
        <dbReference type="ChEBI" id="CHEBI:64428"/>
        <dbReference type="ChEBI" id="CHEBI:149473"/>
        <dbReference type="EC" id="2.8.1.6"/>
    </reaction>
</comment>
<dbReference type="HAMAP" id="MF_01694">
    <property type="entry name" value="BioB"/>
    <property type="match status" value="1"/>
</dbReference>
<sequence length="280" mass="30941">MREIFLCSISNVSSGDCPEDCAYCTQSAHHQGKIRRYKYKKPEDVLEEAKYLHSLGALGFCLVTSGRGLDDQKCEYIANLAQSIKKEVPHLHLIACCGRADVPSLKHLKKHGIDSYNHNLETSQNFFSQICTTHTWEERFETCENTLKAGLLLCSGGIFGLGESFNDRIDLLRTLQSLTPATTPINFFIPSPSLPIKESVMDAEEALECLTLAKEFLPKTKLMVAGGREVVFGAKQKEIFDCGVDAIVLGDYLTTKGDAPKKDLEMLANYGFTIATSCDG</sequence>
<dbReference type="STRING" id="1578720.HAL011_00820"/>
<dbReference type="RefSeq" id="WP_053941040.1">
    <property type="nucleotide sequence ID" value="NZ_BSCV01000014.1"/>
</dbReference>
<keyword evidence="9 13" id="KW-0093">Biotin biosynthesis</keyword>
<reference evidence="19" key="3">
    <citation type="submission" date="2014-12" db="EMBL/GenBank/DDBJ databases">
        <authorList>
            <person name="Smet A."/>
        </authorList>
    </citation>
    <scope>NUCLEOTIDE SEQUENCE [LARGE SCALE GENOMIC DNA]</scope>
</reference>
<comment type="pathway">
    <text evidence="1 13">Cofactor biosynthesis; biotin biosynthesis; biotin from 7,8-diaminononanoate: step 2/2.</text>
</comment>
<dbReference type="GO" id="GO:0051539">
    <property type="term" value="F:4 iron, 4 sulfur cluster binding"/>
    <property type="evidence" value="ECO:0007669"/>
    <property type="project" value="UniProtKB-KW"/>
</dbReference>
<keyword evidence="6 13" id="KW-0949">S-adenosyl-L-methionine</keyword>
<feature type="binding site" evidence="13 14">
    <location>
        <position position="17"/>
    </location>
    <ligand>
        <name>[4Fe-4S] cluster</name>
        <dbReference type="ChEBI" id="CHEBI:49883"/>
        <note>4Fe-4S-S-AdoMet</note>
    </ligand>
</feature>
<dbReference type="SFLD" id="SFLDG01278">
    <property type="entry name" value="biotin_synthase_like"/>
    <property type="match status" value="1"/>
</dbReference>
<dbReference type="InterPro" id="IPR024177">
    <property type="entry name" value="Biotin_synthase"/>
</dbReference>
<keyword evidence="7 13" id="KW-0001">2Fe-2S</keyword>
<feature type="binding site" evidence="13 14">
    <location>
        <position position="61"/>
    </location>
    <ligand>
        <name>[2Fe-2S] cluster</name>
        <dbReference type="ChEBI" id="CHEBI:190135"/>
    </ligand>
</feature>
<dbReference type="Gene3D" id="3.20.20.70">
    <property type="entry name" value="Aldolase class I"/>
    <property type="match status" value="1"/>
</dbReference>
<dbReference type="EMBL" id="CDMN01000049">
    <property type="protein sequence ID" value="CRF44662.1"/>
    <property type="molecule type" value="Genomic_DNA"/>
</dbReference>
<evidence type="ECO:0000256" key="1">
    <source>
        <dbReference type="ARBA" id="ARBA00004942"/>
    </source>
</evidence>
<proteinExistence type="inferred from homology"/>
<evidence type="ECO:0000256" key="3">
    <source>
        <dbReference type="ARBA" id="ARBA00012236"/>
    </source>
</evidence>
<dbReference type="GO" id="GO:0051537">
    <property type="term" value="F:2 iron, 2 sulfur cluster binding"/>
    <property type="evidence" value="ECO:0007669"/>
    <property type="project" value="UniProtKB-KW"/>
</dbReference>
<reference evidence="18" key="1">
    <citation type="submission" date="2014-12" db="EMBL/GenBank/DDBJ databases">
        <title>Whole genome sequences of four Staphylococcus schleiferi canine isolates.</title>
        <authorList>
            <person name="Misic A.M."/>
            <person name="Cain C."/>
            <person name="Morris D.O."/>
            <person name="Rankin S."/>
            <person name="Beiting D."/>
        </authorList>
    </citation>
    <scope>NUCLEOTIDE SEQUENCE</scope>
    <source>
        <strain evidence="16">ASB11</strain>
        <strain evidence="17">ASB13</strain>
        <strain evidence="18">ASB9</strain>
    </source>
</reference>
<dbReference type="InterPro" id="IPR007197">
    <property type="entry name" value="rSAM"/>
</dbReference>
<dbReference type="EC" id="2.8.1.6" evidence="3 13"/>
<dbReference type="Pfam" id="PF04055">
    <property type="entry name" value="Radical_SAM"/>
    <property type="match status" value="1"/>
</dbReference>
<evidence type="ECO:0000256" key="5">
    <source>
        <dbReference type="ARBA" id="ARBA00022679"/>
    </source>
</evidence>
<evidence type="ECO:0000256" key="8">
    <source>
        <dbReference type="ARBA" id="ARBA00022723"/>
    </source>
</evidence>
<feature type="binding site" evidence="13 14">
    <location>
        <position position="21"/>
    </location>
    <ligand>
        <name>[4Fe-4S] cluster</name>
        <dbReference type="ChEBI" id="CHEBI:49883"/>
        <note>4Fe-4S-S-AdoMet</note>
    </ligand>
</feature>
<dbReference type="UniPathway" id="UPA00078">
    <property type="reaction ID" value="UER00162"/>
</dbReference>
<evidence type="ECO:0000313" key="16">
    <source>
        <dbReference type="EMBL" id="CRF40330.1"/>
    </source>
</evidence>
<evidence type="ECO:0000259" key="15">
    <source>
        <dbReference type="PROSITE" id="PS51918"/>
    </source>
</evidence>
<dbReference type="GO" id="GO:0005506">
    <property type="term" value="F:iron ion binding"/>
    <property type="evidence" value="ECO:0007669"/>
    <property type="project" value="UniProtKB-UniRule"/>
</dbReference>
<evidence type="ECO:0000256" key="10">
    <source>
        <dbReference type="ARBA" id="ARBA00023004"/>
    </source>
</evidence>
<dbReference type="SMART" id="SM00876">
    <property type="entry name" value="BATS"/>
    <property type="match status" value="1"/>
</dbReference>
<keyword evidence="5 13" id="KW-0808">Transferase</keyword>
<dbReference type="OrthoDB" id="9786826at2"/>
<evidence type="ECO:0000313" key="19">
    <source>
        <dbReference type="Proteomes" id="UP000038622"/>
    </source>
</evidence>
<comment type="cofactor">
    <cofactor evidence="14">
        <name>[2Fe-2S] cluster</name>
        <dbReference type="ChEBI" id="CHEBI:190135"/>
    </cofactor>
    <text evidence="14">Binds 1 [2Fe-2S] cluster. The cluster is coordinated with 3 cysteines and 1 arginine.</text>
</comment>
<dbReference type="GO" id="GO:0004076">
    <property type="term" value="F:biotin synthase activity"/>
    <property type="evidence" value="ECO:0007669"/>
    <property type="project" value="UniProtKB-UniRule"/>
</dbReference>
<feature type="domain" description="Radical SAM core" evidence="15">
    <location>
        <begin position="1"/>
        <end position="228"/>
    </location>
</feature>
<accession>A0A0K2XDP6</accession>
<dbReference type="InterPro" id="IPR006638">
    <property type="entry name" value="Elp3/MiaA/NifB-like_rSAM"/>
</dbReference>
<dbReference type="Pfam" id="PF06968">
    <property type="entry name" value="BATS"/>
    <property type="match status" value="1"/>
</dbReference>
<evidence type="ECO:0000313" key="17">
    <source>
        <dbReference type="EMBL" id="CRF42397.1"/>
    </source>
</evidence>
<evidence type="ECO:0000313" key="20">
    <source>
        <dbReference type="Proteomes" id="UP000041394"/>
    </source>
</evidence>
<dbReference type="Proteomes" id="UP000045175">
    <property type="component" value="Unassembled WGS sequence"/>
</dbReference>
<keyword evidence="8 13" id="KW-0479">Metal-binding</keyword>